<dbReference type="PROSITE" id="PS51841">
    <property type="entry name" value="LTD"/>
    <property type="match status" value="5"/>
</dbReference>
<dbReference type="InterPro" id="IPR001322">
    <property type="entry name" value="Lamin_tail_dom"/>
</dbReference>
<feature type="domain" description="LTD" evidence="2">
    <location>
        <begin position="451"/>
        <end position="570"/>
    </location>
</feature>
<accession>A0ABR4YL40</accession>
<gene>
    <name evidence="3" type="ORF">LG35_00400</name>
</gene>
<dbReference type="PANTHER" id="PTHR37397">
    <property type="entry name" value="SI:CH211-183D21.1"/>
    <property type="match status" value="1"/>
</dbReference>
<evidence type="ECO:0000313" key="3">
    <source>
        <dbReference type="EMBL" id="KHE42964.1"/>
    </source>
</evidence>
<dbReference type="RefSeq" id="WP_035471174.1">
    <property type="nucleotide sequence ID" value="NZ_JRGF01000001.1"/>
</dbReference>
<feature type="domain" description="LTD" evidence="2">
    <location>
        <begin position="141"/>
        <end position="273"/>
    </location>
</feature>
<name>A0ABR4YL40_9BACT</name>
<reference evidence="3 4" key="1">
    <citation type="submission" date="2014-09" db="EMBL/GenBank/DDBJ databases">
        <title>Alistipes sp. 627, sp. nov., a novel member of the family Rikenellaceae isolated from human faeces.</title>
        <authorList>
            <person name="Shkoporov A.N."/>
            <person name="Chaplin A.V."/>
            <person name="Motuzova O.V."/>
            <person name="Kafarskaia L.I."/>
            <person name="Khokhlova E.V."/>
            <person name="Efimov B.A."/>
        </authorList>
    </citation>
    <scope>NUCLEOTIDE SEQUENCE [LARGE SCALE GENOMIC DNA]</scope>
    <source>
        <strain evidence="3 4">627</strain>
    </source>
</reference>
<dbReference type="SUPFAM" id="SSF74853">
    <property type="entry name" value="Lamin A/C globular tail domain"/>
    <property type="match status" value="5"/>
</dbReference>
<dbReference type="InterPro" id="IPR036415">
    <property type="entry name" value="Lamin_tail_dom_sf"/>
</dbReference>
<dbReference type="Proteomes" id="UP000030889">
    <property type="component" value="Unassembled WGS sequence"/>
</dbReference>
<protein>
    <recommendedName>
        <fullName evidence="2">LTD domain-containing protein</fullName>
    </recommendedName>
</protein>
<sequence>MRKIVFAALCAFAAVAVSCKNDRESDVNPGDSDIDGLYINEVYSCNPDWVELYNAGNEELHIGGFILQDDKGAEEEYVIPEGTTIGAGEFLVLEEFSFGISSSKGDRVTLLDASRNVVDDVMLPVMEDGSSYGRRSDGGSEFAAFTAPTKGRSNTGGGAPLPEPEPSDAKVYINEVLSAPAGDDMDFIELYNGGEADADIGGFVLQDDKGAAEEFVIPAGTVIPAGGFLVYEQVSPGQGESFTFGLSSKGDKVVLLDSERKVADEVDTPDFGDTKGESYARTVDGGGEWRIAAVPTKGFSNTGGADASLKGVLVINEVYTYADGSEKDDLDFIELYNAGGSDIDLGGLKLWESGGSAEAWSFPEGSRVAAGGFFVVVCDKDNAWYADPVNYPGWGLSKGPDEYVTLADAEMNEIDCVACPSMKRGESYGRVTDGAPEWQIFAAFTKGTPNEGPARQPVTNTMGLWVNEVFTNNQDTAQLPWNESVDFIEFYNSSDTAIDFGGYVIKDDKGADDESYTVPAGTVIPAGGFLTYDVCKKNAEGPSFGLGKSGDWVFVYDPAGVLVAELEIPAFADDEVMSYGRMPDGGDVLRKMEPTKNSSNGGEVHPEVAVVINEILTNGSQDEDWVEFYNGGSADADLEGYVLYDDGGVEKAFTFPAGTVVPAGGYLVMVAKEEGSFDFGLGKKGDALTLLDASGAVTDEVEIPALDDDETYGRRTDGAAEWTVFGTSTRGASNAGGTVRE</sequence>
<dbReference type="Pfam" id="PF00932">
    <property type="entry name" value="LTD"/>
    <property type="match status" value="5"/>
</dbReference>
<proteinExistence type="predicted"/>
<comment type="caution">
    <text evidence="3">The sequence shown here is derived from an EMBL/GenBank/DDBJ whole genome shotgun (WGS) entry which is preliminary data.</text>
</comment>
<evidence type="ECO:0000256" key="1">
    <source>
        <dbReference type="SAM" id="MobiDB-lite"/>
    </source>
</evidence>
<dbReference type="EMBL" id="JRGF01000001">
    <property type="protein sequence ID" value="KHE42964.1"/>
    <property type="molecule type" value="Genomic_DNA"/>
</dbReference>
<keyword evidence="4" id="KW-1185">Reference proteome</keyword>
<dbReference type="PANTHER" id="PTHR37397:SF1">
    <property type="entry name" value="LTD DOMAIN-CONTAINING PROTEIN"/>
    <property type="match status" value="1"/>
</dbReference>
<feature type="domain" description="LTD" evidence="2">
    <location>
        <begin position="23"/>
        <end position="136"/>
    </location>
</feature>
<feature type="domain" description="LTD" evidence="2">
    <location>
        <begin position="301"/>
        <end position="448"/>
    </location>
</feature>
<evidence type="ECO:0000313" key="4">
    <source>
        <dbReference type="Proteomes" id="UP000030889"/>
    </source>
</evidence>
<organism evidence="3 4">
    <name type="scientific">Alistipes inops</name>
    <dbReference type="NCBI Taxonomy" id="1501391"/>
    <lineage>
        <taxon>Bacteria</taxon>
        <taxon>Pseudomonadati</taxon>
        <taxon>Bacteroidota</taxon>
        <taxon>Bacteroidia</taxon>
        <taxon>Bacteroidales</taxon>
        <taxon>Rikenellaceae</taxon>
        <taxon>Alistipes</taxon>
    </lineage>
</organism>
<feature type="region of interest" description="Disordered" evidence="1">
    <location>
        <begin position="145"/>
        <end position="167"/>
    </location>
</feature>
<dbReference type="PROSITE" id="PS51257">
    <property type="entry name" value="PROKAR_LIPOPROTEIN"/>
    <property type="match status" value="1"/>
</dbReference>
<feature type="domain" description="LTD" evidence="2">
    <location>
        <begin position="600"/>
        <end position="705"/>
    </location>
</feature>
<evidence type="ECO:0000259" key="2">
    <source>
        <dbReference type="PROSITE" id="PS51841"/>
    </source>
</evidence>
<dbReference type="Gene3D" id="2.60.40.1260">
    <property type="entry name" value="Lamin Tail domain"/>
    <property type="match status" value="5"/>
</dbReference>